<accession>A0A5N6WGD1</accession>
<feature type="region of interest" description="Disordered" evidence="1">
    <location>
        <begin position="48"/>
        <end position="67"/>
    </location>
</feature>
<feature type="compositionally biased region" description="Polar residues" evidence="1">
    <location>
        <begin position="48"/>
        <end position="61"/>
    </location>
</feature>
<sequence length="67" mass="7549">MARSSWKIGKNQSDKVLIDLDKKPDRFGKSPRQSKLLWGWCLRPGVVATNQGPDPSTTRQQRPLVAC</sequence>
<organism evidence="2 3">
    <name type="scientific">Aspergillus transmontanensis</name>
    <dbReference type="NCBI Taxonomy" id="1034304"/>
    <lineage>
        <taxon>Eukaryota</taxon>
        <taxon>Fungi</taxon>
        <taxon>Dikarya</taxon>
        <taxon>Ascomycota</taxon>
        <taxon>Pezizomycotina</taxon>
        <taxon>Eurotiomycetes</taxon>
        <taxon>Eurotiomycetidae</taxon>
        <taxon>Eurotiales</taxon>
        <taxon>Aspergillaceae</taxon>
        <taxon>Aspergillus</taxon>
        <taxon>Aspergillus subgen. Circumdati</taxon>
    </lineage>
</organism>
<reference evidence="3" key="1">
    <citation type="submission" date="2019-04" db="EMBL/GenBank/DDBJ databases">
        <title>Friends and foes A comparative genomics studyof 23 Aspergillus species from section Flavi.</title>
        <authorList>
            <consortium name="DOE Joint Genome Institute"/>
            <person name="Kjaerbolling I."/>
            <person name="Vesth T."/>
            <person name="Frisvad J.C."/>
            <person name="Nybo J.L."/>
            <person name="Theobald S."/>
            <person name="Kildgaard S."/>
            <person name="Isbrandt T."/>
            <person name="Kuo A."/>
            <person name="Sato A."/>
            <person name="Lyhne E.K."/>
            <person name="Kogle M.E."/>
            <person name="Wiebenga A."/>
            <person name="Kun R.S."/>
            <person name="Lubbers R.J."/>
            <person name="Makela M.R."/>
            <person name="Barry K."/>
            <person name="Chovatia M."/>
            <person name="Clum A."/>
            <person name="Daum C."/>
            <person name="Haridas S."/>
            <person name="He G."/>
            <person name="LaButti K."/>
            <person name="Lipzen A."/>
            <person name="Mondo S."/>
            <person name="Riley R."/>
            <person name="Salamov A."/>
            <person name="Simmons B.A."/>
            <person name="Magnuson J.K."/>
            <person name="Henrissat B."/>
            <person name="Mortensen U.H."/>
            <person name="Larsen T.O."/>
            <person name="Devries R.P."/>
            <person name="Grigoriev I.V."/>
            <person name="Machida M."/>
            <person name="Baker S.E."/>
            <person name="Andersen M.R."/>
        </authorList>
    </citation>
    <scope>NUCLEOTIDE SEQUENCE [LARGE SCALE GENOMIC DNA]</scope>
    <source>
        <strain evidence="3">CBS 130015</strain>
    </source>
</reference>
<protein>
    <submittedName>
        <fullName evidence="2">Uncharacterized protein</fullName>
    </submittedName>
</protein>
<dbReference type="AlphaFoldDB" id="A0A5N6WGD1"/>
<dbReference type="Proteomes" id="UP000325433">
    <property type="component" value="Unassembled WGS sequence"/>
</dbReference>
<name>A0A5N6WGD1_9EURO</name>
<evidence type="ECO:0000256" key="1">
    <source>
        <dbReference type="SAM" id="MobiDB-lite"/>
    </source>
</evidence>
<evidence type="ECO:0000313" key="3">
    <source>
        <dbReference type="Proteomes" id="UP000325433"/>
    </source>
</evidence>
<dbReference type="EMBL" id="ML738293">
    <property type="protein sequence ID" value="KAE8319914.1"/>
    <property type="molecule type" value="Genomic_DNA"/>
</dbReference>
<proteinExistence type="predicted"/>
<gene>
    <name evidence="2" type="ORF">BDV41DRAFT_173602</name>
</gene>
<evidence type="ECO:0000313" key="2">
    <source>
        <dbReference type="EMBL" id="KAE8319914.1"/>
    </source>
</evidence>
<keyword evidence="3" id="KW-1185">Reference proteome</keyword>